<sequence length="106" mass="11673">MKTFMLITGSGPLMILTSHSSIEDPLILEKLAIKGIEKFIAYEVPYDLAKLRYGGHFNVVANDLHESDDLRVLDYNGERTFKLFSFAELGTPVLHEASGSTVSAVA</sequence>
<dbReference type="RefSeq" id="WP_069004413.1">
    <property type="nucleotide sequence ID" value="NZ_LVJW01000003.1"/>
</dbReference>
<reference evidence="1 2" key="1">
    <citation type="submission" date="2016-03" db="EMBL/GenBank/DDBJ databases">
        <title>Chemosynthetic sulphur-oxidizing symbionts of marine invertebrate animals are capable of nitrogen fixation.</title>
        <authorList>
            <person name="Petersen J.M."/>
            <person name="Kemper A."/>
            <person name="Gruber-Vodicka H."/>
            <person name="Cardini U."/>
            <person name="Geest Mvander."/>
            <person name="Kleiner M."/>
            <person name="Bulgheresi S."/>
            <person name="Fussmann M."/>
            <person name="Herbold C."/>
            <person name="Seah B.K.B."/>
            <person name="Antony C.Paul."/>
            <person name="Liu D."/>
            <person name="Belitz A."/>
            <person name="Weber M."/>
        </authorList>
    </citation>
    <scope>NUCLEOTIDE SEQUENCE [LARGE SCALE GENOMIC DNA]</scope>
    <source>
        <strain evidence="1">G_D</strain>
    </source>
</reference>
<dbReference type="AlphaFoldDB" id="A0A1E2UQ62"/>
<protein>
    <submittedName>
        <fullName evidence="1">Cytosolic protein</fullName>
    </submittedName>
</protein>
<comment type="caution">
    <text evidence="1">The sequence shown here is derived from an EMBL/GenBank/DDBJ whole genome shotgun (WGS) entry which is preliminary data.</text>
</comment>
<dbReference type="Proteomes" id="UP000094849">
    <property type="component" value="Unassembled WGS sequence"/>
</dbReference>
<evidence type="ECO:0000313" key="1">
    <source>
        <dbReference type="EMBL" id="ODB96682.1"/>
    </source>
</evidence>
<dbReference type="OrthoDB" id="5420735at2"/>
<accession>A0A1E2UQ62</accession>
<dbReference type="EMBL" id="LVJZ01000003">
    <property type="protein sequence ID" value="ODB96682.1"/>
    <property type="molecule type" value="Genomic_DNA"/>
</dbReference>
<name>A0A1E2UQ62_9GAMM</name>
<keyword evidence="2" id="KW-1185">Reference proteome</keyword>
<proteinExistence type="predicted"/>
<gene>
    <name evidence="1" type="ORF">A3196_07885</name>
</gene>
<evidence type="ECO:0000313" key="2">
    <source>
        <dbReference type="Proteomes" id="UP000094849"/>
    </source>
</evidence>
<organism evidence="1 2">
    <name type="scientific">Candidatus Thiodiazotropha endoloripes</name>
    <dbReference type="NCBI Taxonomy" id="1818881"/>
    <lineage>
        <taxon>Bacteria</taxon>
        <taxon>Pseudomonadati</taxon>
        <taxon>Pseudomonadota</taxon>
        <taxon>Gammaproteobacteria</taxon>
        <taxon>Chromatiales</taxon>
        <taxon>Sedimenticolaceae</taxon>
        <taxon>Candidatus Thiodiazotropha</taxon>
    </lineage>
</organism>